<dbReference type="AlphaFoldDB" id="A0A2V2LHC3"/>
<protein>
    <submittedName>
        <fullName evidence="1">Uncharacterized protein</fullName>
    </submittedName>
</protein>
<dbReference type="EMBL" id="QGKU01000033">
    <property type="protein sequence ID" value="PWR02586.1"/>
    <property type="molecule type" value="Genomic_DNA"/>
</dbReference>
<dbReference type="RefSeq" id="WP_109811635.1">
    <property type="nucleotide sequence ID" value="NZ_QGKU01000033.1"/>
</dbReference>
<comment type="caution">
    <text evidence="1">The sequence shown here is derived from an EMBL/GenBank/DDBJ whole genome shotgun (WGS) entry which is preliminary data.</text>
</comment>
<proteinExistence type="predicted"/>
<gene>
    <name evidence="1" type="ORF">DKT77_10360</name>
</gene>
<organism evidence="1 2">
    <name type="scientific">Meridianimarinicoccus roseus</name>
    <dbReference type="NCBI Taxonomy" id="2072018"/>
    <lineage>
        <taxon>Bacteria</taxon>
        <taxon>Pseudomonadati</taxon>
        <taxon>Pseudomonadota</taxon>
        <taxon>Alphaproteobacteria</taxon>
        <taxon>Rhodobacterales</taxon>
        <taxon>Paracoccaceae</taxon>
        <taxon>Meridianimarinicoccus</taxon>
    </lineage>
</organism>
<reference evidence="1 2" key="1">
    <citation type="submission" date="2018-05" db="EMBL/GenBank/DDBJ databases">
        <title>Rhodobacteraceae gen. nov., sp. nov. isolated from sea water.</title>
        <authorList>
            <person name="Ren Y."/>
        </authorList>
    </citation>
    <scope>NUCLEOTIDE SEQUENCE [LARGE SCALE GENOMIC DNA]</scope>
    <source>
        <strain evidence="1 2">TG-679</strain>
    </source>
</reference>
<sequence>MTQHAIFPAATFGPAPLDLPLDGVGVEIVHCAEDGTPCRRERRALSRYLDPLLHAALAVSRP</sequence>
<dbReference type="Proteomes" id="UP000245680">
    <property type="component" value="Unassembled WGS sequence"/>
</dbReference>
<name>A0A2V2LHC3_9RHOB</name>
<evidence type="ECO:0000313" key="2">
    <source>
        <dbReference type="Proteomes" id="UP000245680"/>
    </source>
</evidence>
<accession>A0A2V2LHC3</accession>
<evidence type="ECO:0000313" key="1">
    <source>
        <dbReference type="EMBL" id="PWR02586.1"/>
    </source>
</evidence>
<keyword evidence="2" id="KW-1185">Reference proteome</keyword>